<evidence type="ECO:0000313" key="2">
    <source>
        <dbReference type="EMBL" id="KER30633.1"/>
    </source>
</evidence>
<reference evidence="2 3" key="1">
    <citation type="submission" date="2013-11" db="EMBL/GenBank/DDBJ databases">
        <title>Opisthorchis viverrini - life in the bile duct.</title>
        <authorList>
            <person name="Young N.D."/>
            <person name="Nagarajan N."/>
            <person name="Lin S.J."/>
            <person name="Korhonen P.K."/>
            <person name="Jex A.R."/>
            <person name="Hall R.S."/>
            <person name="Safavi-Hemami H."/>
            <person name="Kaewkong W."/>
            <person name="Bertrand D."/>
            <person name="Gao S."/>
            <person name="Seet Q."/>
            <person name="Wongkham S."/>
            <person name="Teh B.T."/>
            <person name="Wongkham C."/>
            <person name="Intapan P.M."/>
            <person name="Maleewong W."/>
            <person name="Yang X."/>
            <person name="Hu M."/>
            <person name="Wang Z."/>
            <person name="Hofmann A."/>
            <person name="Sternberg P.W."/>
            <person name="Tan P."/>
            <person name="Wang J."/>
            <person name="Gasser R.B."/>
        </authorList>
    </citation>
    <scope>NUCLEOTIDE SEQUENCE [LARGE SCALE GENOMIC DNA]</scope>
</reference>
<dbReference type="Proteomes" id="UP000054324">
    <property type="component" value="Unassembled WGS sequence"/>
</dbReference>
<keyword evidence="3" id="KW-1185">Reference proteome</keyword>
<dbReference type="AlphaFoldDB" id="A0A074ZT94"/>
<dbReference type="KEGG" id="ovi:T265_13142"/>
<feature type="non-terminal residue" evidence="2">
    <location>
        <position position="1"/>
    </location>
</feature>
<accession>A0A074ZT94</accession>
<evidence type="ECO:0000313" key="3">
    <source>
        <dbReference type="Proteomes" id="UP000054324"/>
    </source>
</evidence>
<feature type="non-terminal residue" evidence="2">
    <location>
        <position position="253"/>
    </location>
</feature>
<feature type="region of interest" description="Disordered" evidence="1">
    <location>
        <begin position="234"/>
        <end position="253"/>
    </location>
</feature>
<organism evidence="2 3">
    <name type="scientific">Opisthorchis viverrini</name>
    <name type="common">Southeast Asian liver fluke</name>
    <dbReference type="NCBI Taxonomy" id="6198"/>
    <lineage>
        <taxon>Eukaryota</taxon>
        <taxon>Metazoa</taxon>
        <taxon>Spiralia</taxon>
        <taxon>Lophotrochozoa</taxon>
        <taxon>Platyhelminthes</taxon>
        <taxon>Trematoda</taxon>
        <taxon>Digenea</taxon>
        <taxon>Opisthorchiida</taxon>
        <taxon>Opisthorchiata</taxon>
        <taxon>Opisthorchiidae</taxon>
        <taxon>Opisthorchis</taxon>
    </lineage>
</organism>
<gene>
    <name evidence="2" type="ORF">T265_13142</name>
</gene>
<proteinExistence type="predicted"/>
<sequence>HPSATPSKTVSYRFFGNCCSCGASTPAPFFTILGDQSLSWLQYLHKSTALQLSCQRCPPHRDVNCWRKLKVEEDGFCLSVLIRVIISTFNTDASLHCNHNLFENPNMKKRKVDKFRLEHPSATPSKTVSYRFFGNCCSCGASTPAPFFTILGDQSLFWLQYLHNSTALQLSCQRCPPHRDVNCWRKLKVEEDGFCLSVLIRVIISTFNTDASLHCNHNLFENLIMKKRKVDKLPTFPDTPSNTVDRNRQQERY</sequence>
<dbReference type="GeneID" id="20327310"/>
<dbReference type="RefSeq" id="XP_009165657.1">
    <property type="nucleotide sequence ID" value="XM_009167393.1"/>
</dbReference>
<protein>
    <submittedName>
        <fullName evidence="2">Uncharacterized protein</fullName>
    </submittedName>
</protein>
<dbReference type="EMBL" id="KL596658">
    <property type="protein sequence ID" value="KER30633.1"/>
    <property type="molecule type" value="Genomic_DNA"/>
</dbReference>
<name>A0A074ZT94_OPIVI</name>
<dbReference type="CTD" id="20327310"/>
<evidence type="ECO:0000256" key="1">
    <source>
        <dbReference type="SAM" id="MobiDB-lite"/>
    </source>
</evidence>